<evidence type="ECO:0000313" key="13">
    <source>
        <dbReference type="EMBL" id="MDC8773072.1"/>
    </source>
</evidence>
<sequence>MAPPADFGRPLQGWRLRAYTIIFEADTRAGRLFDLSLMVAVLLSLLLVMLESVASFRLQHAAWLSWAEYTFTALFTLEYVLRLACVRRPLRYASSFFGIVDLLAVLPIYLAFFFPELYALVDIRVLRLLRVFRILKLNNYVTAYLGLGRALRASASKILVFLSAVLMIVLIMGTIMYVVEGPENGYTSIPVSVYWAISTVTTVGFGDITPKTDLGRAIASVMMLLGWGVLAVPTGIMTAEMAAQRISETPAPTTRTCHECLREGLQADSHFCRHCGAPLPEYQRD</sequence>
<evidence type="ECO:0000256" key="9">
    <source>
        <dbReference type="ARBA" id="ARBA00023136"/>
    </source>
</evidence>
<feature type="transmembrane region" description="Helical" evidence="11">
    <location>
        <begin position="93"/>
        <end position="114"/>
    </location>
</feature>
<accession>A0ABT5KI58</accession>
<dbReference type="EMBL" id="JAQQXT010000010">
    <property type="protein sequence ID" value="MDC8773072.1"/>
    <property type="molecule type" value="Genomic_DNA"/>
</dbReference>
<evidence type="ECO:0000256" key="4">
    <source>
        <dbReference type="ARBA" id="ARBA00022692"/>
    </source>
</evidence>
<keyword evidence="3" id="KW-0633">Potassium transport</keyword>
<evidence type="ECO:0000256" key="8">
    <source>
        <dbReference type="ARBA" id="ARBA00023065"/>
    </source>
</evidence>
<comment type="subcellular location">
    <subcellularLocation>
        <location evidence="1">Membrane</location>
        <topology evidence="1">Multi-pass membrane protein</topology>
    </subcellularLocation>
</comment>
<reference evidence="13 14" key="1">
    <citation type="submission" date="2022-10" db="EMBL/GenBank/DDBJ databases">
        <title>Paucibacter sp. hw1 Genome sequencing.</title>
        <authorList>
            <person name="Park S."/>
        </authorList>
    </citation>
    <scope>NUCLEOTIDE SEQUENCE [LARGE SCALE GENOMIC DNA]</scope>
    <source>
        <strain evidence="14">hw1</strain>
    </source>
</reference>
<dbReference type="InterPro" id="IPR028325">
    <property type="entry name" value="VG_K_chnl"/>
</dbReference>
<dbReference type="PANTHER" id="PTHR11537">
    <property type="entry name" value="VOLTAGE-GATED POTASSIUM CHANNEL"/>
    <property type="match status" value="1"/>
</dbReference>
<keyword evidence="2" id="KW-0813">Transport</keyword>
<protein>
    <submittedName>
        <fullName evidence="13">Ion transporter</fullName>
    </submittedName>
</protein>
<evidence type="ECO:0000259" key="12">
    <source>
        <dbReference type="Pfam" id="PF00520"/>
    </source>
</evidence>
<keyword evidence="14" id="KW-1185">Reference proteome</keyword>
<keyword evidence="5" id="KW-0631">Potassium channel</keyword>
<feature type="transmembrane region" description="Helical" evidence="11">
    <location>
        <begin position="32"/>
        <end position="50"/>
    </location>
</feature>
<keyword evidence="10" id="KW-0407">Ion channel</keyword>
<keyword evidence="6" id="KW-0630">Potassium</keyword>
<evidence type="ECO:0000256" key="5">
    <source>
        <dbReference type="ARBA" id="ARBA00022826"/>
    </source>
</evidence>
<evidence type="ECO:0000313" key="14">
    <source>
        <dbReference type="Proteomes" id="UP001221189"/>
    </source>
</evidence>
<dbReference type="Gene3D" id="1.10.287.70">
    <property type="match status" value="1"/>
</dbReference>
<keyword evidence="8" id="KW-0406">Ion transport</keyword>
<keyword evidence="7 11" id="KW-1133">Transmembrane helix</keyword>
<dbReference type="PRINTS" id="PR00169">
    <property type="entry name" value="KCHANNEL"/>
</dbReference>
<proteinExistence type="predicted"/>
<feature type="transmembrane region" description="Helical" evidence="11">
    <location>
        <begin position="217"/>
        <end position="237"/>
    </location>
</feature>
<dbReference type="InterPro" id="IPR005821">
    <property type="entry name" value="Ion_trans_dom"/>
</dbReference>
<evidence type="ECO:0000256" key="10">
    <source>
        <dbReference type="ARBA" id="ARBA00023303"/>
    </source>
</evidence>
<gene>
    <name evidence="13" type="ORF">PRZ03_15905</name>
</gene>
<organism evidence="13 14">
    <name type="scientific">Roseateles albus</name>
    <dbReference type="NCBI Taxonomy" id="2987525"/>
    <lineage>
        <taxon>Bacteria</taxon>
        <taxon>Pseudomonadati</taxon>
        <taxon>Pseudomonadota</taxon>
        <taxon>Betaproteobacteria</taxon>
        <taxon>Burkholderiales</taxon>
        <taxon>Sphaerotilaceae</taxon>
        <taxon>Roseateles</taxon>
    </lineage>
</organism>
<name>A0ABT5KI58_9BURK</name>
<dbReference type="PANTHER" id="PTHR11537:SF254">
    <property type="entry name" value="POTASSIUM VOLTAGE-GATED CHANNEL PROTEIN SHAB"/>
    <property type="match status" value="1"/>
</dbReference>
<dbReference type="Pfam" id="PF00520">
    <property type="entry name" value="Ion_trans"/>
    <property type="match status" value="1"/>
</dbReference>
<feature type="transmembrane region" description="Helical" evidence="11">
    <location>
        <begin position="158"/>
        <end position="179"/>
    </location>
</feature>
<keyword evidence="9 11" id="KW-0472">Membrane</keyword>
<evidence type="ECO:0000256" key="7">
    <source>
        <dbReference type="ARBA" id="ARBA00022989"/>
    </source>
</evidence>
<dbReference type="SUPFAM" id="SSF81324">
    <property type="entry name" value="Voltage-gated potassium channels"/>
    <property type="match status" value="1"/>
</dbReference>
<evidence type="ECO:0000256" key="1">
    <source>
        <dbReference type="ARBA" id="ARBA00004141"/>
    </source>
</evidence>
<feature type="transmembrane region" description="Helical" evidence="11">
    <location>
        <begin position="62"/>
        <end position="81"/>
    </location>
</feature>
<feature type="transmembrane region" description="Helical" evidence="11">
    <location>
        <begin position="134"/>
        <end position="151"/>
    </location>
</feature>
<evidence type="ECO:0000256" key="11">
    <source>
        <dbReference type="SAM" id="Phobius"/>
    </source>
</evidence>
<comment type="caution">
    <text evidence="13">The sequence shown here is derived from an EMBL/GenBank/DDBJ whole genome shotgun (WGS) entry which is preliminary data.</text>
</comment>
<evidence type="ECO:0000256" key="2">
    <source>
        <dbReference type="ARBA" id="ARBA00022448"/>
    </source>
</evidence>
<dbReference type="Proteomes" id="UP001221189">
    <property type="component" value="Unassembled WGS sequence"/>
</dbReference>
<keyword evidence="4 11" id="KW-0812">Transmembrane</keyword>
<feature type="domain" description="Ion transport" evidence="12">
    <location>
        <begin position="31"/>
        <end position="244"/>
    </location>
</feature>
<evidence type="ECO:0000256" key="3">
    <source>
        <dbReference type="ARBA" id="ARBA00022538"/>
    </source>
</evidence>
<evidence type="ECO:0000256" key="6">
    <source>
        <dbReference type="ARBA" id="ARBA00022958"/>
    </source>
</evidence>